<dbReference type="OrthoDB" id="6613305at2759"/>
<feature type="compositionally biased region" description="Polar residues" evidence="1">
    <location>
        <begin position="49"/>
        <end position="59"/>
    </location>
</feature>
<dbReference type="PANTHER" id="PTHR46599:SF3">
    <property type="entry name" value="PIGGYBAC TRANSPOSABLE ELEMENT-DERIVED PROTEIN 4"/>
    <property type="match status" value="1"/>
</dbReference>
<dbReference type="Pfam" id="PF13843">
    <property type="entry name" value="DDE_Tnp_1_7"/>
    <property type="match status" value="1"/>
</dbReference>
<feature type="domain" description="PiggyBac transposable element-derived protein" evidence="2">
    <location>
        <begin position="89"/>
        <end position="442"/>
    </location>
</feature>
<reference evidence="3 4" key="1">
    <citation type="submission" date="2019-08" db="EMBL/GenBank/DDBJ databases">
        <title>The genome of the soybean aphid Biotype 1, its phylome, world population structure and adaptation to the North American continent.</title>
        <authorList>
            <person name="Giordano R."/>
            <person name="Donthu R.K."/>
            <person name="Hernandez A.G."/>
            <person name="Wright C.L."/>
            <person name="Zimin A.V."/>
        </authorList>
    </citation>
    <scope>NUCLEOTIDE SEQUENCE [LARGE SCALE GENOMIC DNA]</scope>
    <source>
        <tissue evidence="3">Whole aphids</tissue>
    </source>
</reference>
<dbReference type="AlphaFoldDB" id="A0A6G0TAC7"/>
<proteinExistence type="predicted"/>
<accession>A0A6G0TAC7</accession>
<protein>
    <recommendedName>
        <fullName evidence="2">PiggyBac transposable element-derived protein domain-containing protein</fullName>
    </recommendedName>
</protein>
<evidence type="ECO:0000313" key="4">
    <source>
        <dbReference type="Proteomes" id="UP000475862"/>
    </source>
</evidence>
<sequence length="662" mass="75693">MNDDEIVQALWSSDELSEFDDSDADPDFALDSDTDDDIIPSNNSHENYDASTSSSSGWGPINSNTSSPVFSSLSFGINPDILETLNDGTPYDFYSLFIDDEVLNLLVIETNRYARDLLSTPRGPKSRLNKWVDVDTVEIKRFLGIVMWMGLNPLPTLASYWSKNEMYQTHIPKYMTRNRFELLLRTFHCSKNQTCPRGDRLYKVRGLVDMLVSKYKICNIPGENLCIDESVIPFVGRLSFRQYIKNKRHRYGIKIFKLCINDGYTIGFKIYAGQETFPGVAVSTKIVMELAADYLDEGRTMFTDNWYTSVSLANELLSRSTNLVGTLRSNRKFNPKDVINAKLKKGEIKSNQNENNIVIMKWKDKRDVLMLSTKHKDNLIETTNKRAQKLFKPKMIMDYNKAKGFVDISDLRNSYHSPLRRSLKWYRKIAFEILLNTSLLNALTLFNTVTGNKMGVTEFRENIVQALLMKSNIPMIPKPTEGEIHKIVNSNRGRCSNCYFEMVQQGGREHAQKITRKVLTKSMGIIWPNGVKHDNVLLFVSDAAPYMIKAGKNIKALYSKIEHITCLAHGLHRVAEEVREHFPKVDALISNVKKIFLKAPSRVLKFKYMGPIISLPPQPILTHGFEENDTIAIKKTQHLMADKEIEANLIFIKPTMEIHQAV</sequence>
<feature type="region of interest" description="Disordered" evidence="1">
    <location>
        <begin position="13"/>
        <end position="59"/>
    </location>
</feature>
<organism evidence="3 4">
    <name type="scientific">Aphis glycines</name>
    <name type="common">Soybean aphid</name>
    <dbReference type="NCBI Taxonomy" id="307491"/>
    <lineage>
        <taxon>Eukaryota</taxon>
        <taxon>Metazoa</taxon>
        <taxon>Ecdysozoa</taxon>
        <taxon>Arthropoda</taxon>
        <taxon>Hexapoda</taxon>
        <taxon>Insecta</taxon>
        <taxon>Pterygota</taxon>
        <taxon>Neoptera</taxon>
        <taxon>Paraneoptera</taxon>
        <taxon>Hemiptera</taxon>
        <taxon>Sternorrhyncha</taxon>
        <taxon>Aphidomorpha</taxon>
        <taxon>Aphidoidea</taxon>
        <taxon>Aphididae</taxon>
        <taxon>Aphidini</taxon>
        <taxon>Aphis</taxon>
        <taxon>Aphis</taxon>
    </lineage>
</organism>
<evidence type="ECO:0000313" key="3">
    <source>
        <dbReference type="EMBL" id="KAE9529153.1"/>
    </source>
</evidence>
<feature type="compositionally biased region" description="Acidic residues" evidence="1">
    <location>
        <begin position="15"/>
        <end position="38"/>
    </location>
</feature>
<dbReference type="InterPro" id="IPR029526">
    <property type="entry name" value="PGBD"/>
</dbReference>
<dbReference type="Proteomes" id="UP000475862">
    <property type="component" value="Unassembled WGS sequence"/>
</dbReference>
<dbReference type="EMBL" id="VYZN01000046">
    <property type="protein sequence ID" value="KAE9529153.1"/>
    <property type="molecule type" value="Genomic_DNA"/>
</dbReference>
<evidence type="ECO:0000256" key="1">
    <source>
        <dbReference type="SAM" id="MobiDB-lite"/>
    </source>
</evidence>
<gene>
    <name evidence="3" type="ORF">AGLY_011949</name>
</gene>
<name>A0A6G0TAC7_APHGL</name>
<dbReference type="PANTHER" id="PTHR46599">
    <property type="entry name" value="PIGGYBAC TRANSPOSABLE ELEMENT-DERIVED PROTEIN 4"/>
    <property type="match status" value="1"/>
</dbReference>
<comment type="caution">
    <text evidence="3">The sequence shown here is derived from an EMBL/GenBank/DDBJ whole genome shotgun (WGS) entry which is preliminary data.</text>
</comment>
<keyword evidence="4" id="KW-1185">Reference proteome</keyword>
<evidence type="ECO:0000259" key="2">
    <source>
        <dbReference type="Pfam" id="PF13843"/>
    </source>
</evidence>